<proteinExistence type="inferred from homology"/>
<dbReference type="NCBIfam" id="TIGR01236">
    <property type="entry name" value="D1pyr5carbox1"/>
    <property type="match status" value="1"/>
</dbReference>
<dbReference type="CDD" id="cd07123">
    <property type="entry name" value="ALDH_F4-17_P5CDH"/>
    <property type="match status" value="1"/>
</dbReference>
<dbReference type="EC" id="1.2.1.88" evidence="9"/>
<gene>
    <name evidence="12" type="ORF">CSOL1703_00012524</name>
</gene>
<evidence type="ECO:0000313" key="13">
    <source>
        <dbReference type="Proteomes" id="UP000775872"/>
    </source>
</evidence>
<dbReference type="Pfam" id="PF00171">
    <property type="entry name" value="Aldedh"/>
    <property type="match status" value="1"/>
</dbReference>
<dbReference type="InterPro" id="IPR015590">
    <property type="entry name" value="Aldehyde_DH_dom"/>
</dbReference>
<evidence type="ECO:0000256" key="3">
    <source>
        <dbReference type="ARBA" id="ARBA00023002"/>
    </source>
</evidence>
<dbReference type="GO" id="GO:0010133">
    <property type="term" value="P:L-proline catabolic process to L-glutamate"/>
    <property type="evidence" value="ECO:0007669"/>
    <property type="project" value="UniProtKB-UniRule"/>
</dbReference>
<evidence type="ECO:0000256" key="1">
    <source>
        <dbReference type="ARBA" id="ARBA00004786"/>
    </source>
</evidence>
<dbReference type="InterPro" id="IPR016161">
    <property type="entry name" value="Ald_DH/histidinol_DH"/>
</dbReference>
<dbReference type="PANTHER" id="PTHR42862:SF1">
    <property type="entry name" value="DELTA-1-PYRROLINE-5-CARBOXYLATE DEHYDROGENASE 2, ISOFORM A-RELATED"/>
    <property type="match status" value="1"/>
</dbReference>
<evidence type="ECO:0000256" key="10">
    <source>
        <dbReference type="RuleBase" id="RU366030"/>
    </source>
</evidence>
<comment type="pathway">
    <text evidence="1 9">Amino-acid degradation; L-proline degradation into L-glutamate; L-glutamate from L-proline: step 2/2.</text>
</comment>
<dbReference type="Gene3D" id="3.40.605.10">
    <property type="entry name" value="Aldehyde Dehydrogenase, Chain A, domain 1"/>
    <property type="match status" value="1"/>
</dbReference>
<dbReference type="SUPFAM" id="SSF53720">
    <property type="entry name" value="ALDH-like"/>
    <property type="match status" value="1"/>
</dbReference>
<dbReference type="InterPro" id="IPR029510">
    <property type="entry name" value="Ald_DH_CS_GLU"/>
</dbReference>
<sequence>MSSQAMRQALRNTWSAPKSLRTTPSLQARAFGTFKTPPIRNEPNPQYEIGSEHREKIKSALDDLKAKLPVKVPLQIAGKTVPASATAKQTIPSSHSTVLAEYPLATGEQVNEAIEQALAVKEEWQNMSFKDRASIFLRAAELISQNRHEIMAATMLGQGKNIWQAEIDAAAESCDFLRFSVHYAAELLKQQNTMNDDGVWNRTEYRPLEGFVYAITPFNFTAISANLTVAPAIMGNVVVWKPSDSAIYSNYVLMKIFEEAGLPKGVIQMIPGDARTVTDAVLQHPEFSALHFTGSTDVFRQLYGKISDGVVSGKYNSYPRIIGETGGKNFHLVHKSADIRNAVVNTIRGAFEYQGQKCSATSRLYVSESAWPELKKTLVEEMDKIKQGPPEDCANFVGPVIHERSWNKLDGVITKAKADKELTLIAGGKTDKSEGWYIQPTVFQTSNPQHDMMKTEFFGPLLTAYVFPDNEYENMLSLIDKSTKFALTGAVFARDRNAIKAAEDGLRQSAGNFYINSKSSGAVVGHQPFGGSRASGTNDKAVSPNLLSRFTSVRSMKEDLMSTYEVGYPSNKV</sequence>
<keyword evidence="3 8" id="KW-0560">Oxidoreductase</keyword>
<dbReference type="Gene3D" id="3.40.309.10">
    <property type="entry name" value="Aldehyde Dehydrogenase, Chain A, domain 2"/>
    <property type="match status" value="1"/>
</dbReference>
<dbReference type="PROSITE" id="PS00687">
    <property type="entry name" value="ALDEHYDE_DEHYDR_GLU"/>
    <property type="match status" value="1"/>
</dbReference>
<dbReference type="FunFam" id="3.40.605.10:FF:000006">
    <property type="entry name" value="1-pyrroline-5-carboxylate dehydrogenase"/>
    <property type="match status" value="1"/>
</dbReference>
<reference evidence="12" key="1">
    <citation type="submission" date="2021-10" db="EMBL/GenBank/DDBJ databases">
        <authorList>
            <person name="Piombo E."/>
        </authorList>
    </citation>
    <scope>NUCLEOTIDE SEQUENCE</scope>
</reference>
<dbReference type="PANTHER" id="PTHR42862">
    <property type="entry name" value="DELTA-1-PYRROLINE-5-CARBOXYLATE DEHYDROGENASE 1, ISOFORM A-RELATED"/>
    <property type="match status" value="1"/>
</dbReference>
<dbReference type="InterPro" id="IPR050485">
    <property type="entry name" value="Proline_metab_enzyme"/>
</dbReference>
<evidence type="ECO:0000256" key="6">
    <source>
        <dbReference type="ARBA" id="ARBA00048142"/>
    </source>
</evidence>
<dbReference type="InterPro" id="IPR016162">
    <property type="entry name" value="Ald_DH_N"/>
</dbReference>
<name>A0A9N9W9K9_9HYPO</name>
<dbReference type="GO" id="GO:0005759">
    <property type="term" value="C:mitochondrial matrix"/>
    <property type="evidence" value="ECO:0007669"/>
    <property type="project" value="TreeGrafter"/>
</dbReference>
<comment type="catalytic activity">
    <reaction evidence="6 9">
        <text>L-glutamate 5-semialdehyde + NAD(+) + H2O = L-glutamate + NADH + 2 H(+)</text>
        <dbReference type="Rhea" id="RHEA:30235"/>
        <dbReference type="ChEBI" id="CHEBI:15377"/>
        <dbReference type="ChEBI" id="CHEBI:15378"/>
        <dbReference type="ChEBI" id="CHEBI:29985"/>
        <dbReference type="ChEBI" id="CHEBI:57540"/>
        <dbReference type="ChEBI" id="CHEBI:57945"/>
        <dbReference type="ChEBI" id="CHEBI:58066"/>
        <dbReference type="EC" id="1.2.1.88"/>
    </reaction>
</comment>
<evidence type="ECO:0000256" key="7">
    <source>
        <dbReference type="PROSITE-ProRule" id="PRU10007"/>
    </source>
</evidence>
<dbReference type="AlphaFoldDB" id="A0A9N9W9K9"/>
<accession>A0A9N9W9K9</accession>
<feature type="active site" evidence="7">
    <location>
        <position position="324"/>
    </location>
</feature>
<dbReference type="InterPro" id="IPR016160">
    <property type="entry name" value="Ald_DH_CS_CYS"/>
</dbReference>
<comment type="similarity">
    <text evidence="2 8">Belongs to the aldehyde dehydrogenase family.</text>
</comment>
<dbReference type="Proteomes" id="UP000775872">
    <property type="component" value="Unassembled WGS sequence"/>
</dbReference>
<dbReference type="InterPro" id="IPR016163">
    <property type="entry name" value="Ald_DH_C"/>
</dbReference>
<evidence type="ECO:0000313" key="12">
    <source>
        <dbReference type="EMBL" id="CAH0045892.1"/>
    </source>
</evidence>
<keyword evidence="13" id="KW-1185">Reference proteome</keyword>
<protein>
    <recommendedName>
        <fullName evidence="9 10">Multifunctional fusion protein</fullName>
    </recommendedName>
    <domain>
        <recommendedName>
            <fullName evidence="10">Delta-1-pyrroline-5-carboxylate dehydrogenase</fullName>
            <shortName evidence="10">P5C dehydrogenase</shortName>
        </recommendedName>
        <alternativeName>
            <fullName evidence="9">L-glutamate gamma-semialdehyde dehydrogenase</fullName>
        </alternativeName>
    </domain>
    <domain>
        <recommendedName>
            <fullName evidence="9">L-glutamate gamma-semialdehyde dehydrogenase</fullName>
            <ecNumber evidence="9">1.2.1.88</ecNumber>
        </recommendedName>
    </domain>
</protein>
<feature type="domain" description="Aldehyde dehydrogenase" evidence="11">
    <location>
        <begin position="88"/>
        <end position="555"/>
    </location>
</feature>
<keyword evidence="5 9" id="KW-0642">Proline metabolism</keyword>
<dbReference type="OrthoDB" id="5322683at2759"/>
<comment type="caution">
    <text evidence="12">The sequence shown here is derived from an EMBL/GenBank/DDBJ whole genome shotgun (WGS) entry which is preliminary data.</text>
</comment>
<dbReference type="InterPro" id="IPR005931">
    <property type="entry name" value="P5CDH/ALDH4A1"/>
</dbReference>
<organism evidence="12 13">
    <name type="scientific">Clonostachys solani</name>
    <dbReference type="NCBI Taxonomy" id="160281"/>
    <lineage>
        <taxon>Eukaryota</taxon>
        <taxon>Fungi</taxon>
        <taxon>Dikarya</taxon>
        <taxon>Ascomycota</taxon>
        <taxon>Pezizomycotina</taxon>
        <taxon>Sordariomycetes</taxon>
        <taxon>Hypocreomycetidae</taxon>
        <taxon>Hypocreales</taxon>
        <taxon>Bionectriaceae</taxon>
        <taxon>Clonostachys</taxon>
    </lineage>
</organism>
<evidence type="ECO:0000256" key="9">
    <source>
        <dbReference type="RuleBase" id="RU366016"/>
    </source>
</evidence>
<dbReference type="PROSITE" id="PS00070">
    <property type="entry name" value="ALDEHYDE_DEHYDR_CYS"/>
    <property type="match status" value="1"/>
</dbReference>
<dbReference type="GO" id="GO:0003842">
    <property type="term" value="F:L-glutamate gamma-semialdehyde dehydrogenase activity"/>
    <property type="evidence" value="ECO:0007669"/>
    <property type="project" value="UniProtKB-UniRule"/>
</dbReference>
<evidence type="ECO:0000256" key="8">
    <source>
        <dbReference type="RuleBase" id="RU003345"/>
    </source>
</evidence>
<evidence type="ECO:0000256" key="2">
    <source>
        <dbReference type="ARBA" id="ARBA00009986"/>
    </source>
</evidence>
<dbReference type="FunFam" id="3.40.309.10:FF:000005">
    <property type="entry name" value="1-pyrroline-5-carboxylate dehydrogenase 1"/>
    <property type="match status" value="1"/>
</dbReference>
<evidence type="ECO:0000259" key="11">
    <source>
        <dbReference type="Pfam" id="PF00171"/>
    </source>
</evidence>
<dbReference type="EMBL" id="CABFOC020000013">
    <property type="protein sequence ID" value="CAH0045892.1"/>
    <property type="molecule type" value="Genomic_DNA"/>
</dbReference>
<evidence type="ECO:0000256" key="5">
    <source>
        <dbReference type="ARBA" id="ARBA00023062"/>
    </source>
</evidence>
<keyword evidence="4 9" id="KW-0520">NAD</keyword>
<evidence type="ECO:0000256" key="4">
    <source>
        <dbReference type="ARBA" id="ARBA00023027"/>
    </source>
</evidence>